<name>A0ACC0NDL3_RHOML</name>
<reference evidence="1" key="1">
    <citation type="submission" date="2022-02" db="EMBL/GenBank/DDBJ databases">
        <title>Plant Genome Project.</title>
        <authorList>
            <person name="Zhang R.-G."/>
        </authorList>
    </citation>
    <scope>NUCLEOTIDE SEQUENCE</scope>
    <source>
        <strain evidence="1">AT1</strain>
    </source>
</reference>
<gene>
    <name evidence="1" type="ORF">RHMOL_Rhmol06G0118500</name>
</gene>
<sequence>MQQTAAPATSRSDGSGSRRRQTPPPPLPPPPPPQERPQETGQRCSVKDRLGFTPAPGDAREIILYKQPTTFGTHHSKSRHERTRTRDTESFTSMYSTGRTKFSHTTVLHRSQDFIQTRRHVSERLEDIPPRNFDVEHHDDNKTHRDREKSINGPRQTTTDLRDKLRHRDDEKTLAKGPREGTPSEQKRMRTANRRAQDSKDN</sequence>
<protein>
    <submittedName>
        <fullName evidence="1">Uncharacterized protein</fullName>
    </submittedName>
</protein>
<keyword evidence="2" id="KW-1185">Reference proteome</keyword>
<evidence type="ECO:0000313" key="2">
    <source>
        <dbReference type="Proteomes" id="UP001062846"/>
    </source>
</evidence>
<accession>A0ACC0NDL3</accession>
<dbReference type="EMBL" id="CM046393">
    <property type="protein sequence ID" value="KAI8550583.1"/>
    <property type="molecule type" value="Genomic_DNA"/>
</dbReference>
<comment type="caution">
    <text evidence="1">The sequence shown here is derived from an EMBL/GenBank/DDBJ whole genome shotgun (WGS) entry which is preliminary data.</text>
</comment>
<dbReference type="Proteomes" id="UP001062846">
    <property type="component" value="Chromosome 6"/>
</dbReference>
<proteinExistence type="predicted"/>
<evidence type="ECO:0000313" key="1">
    <source>
        <dbReference type="EMBL" id="KAI8550583.1"/>
    </source>
</evidence>
<organism evidence="1 2">
    <name type="scientific">Rhododendron molle</name>
    <name type="common">Chinese azalea</name>
    <name type="synonym">Azalea mollis</name>
    <dbReference type="NCBI Taxonomy" id="49168"/>
    <lineage>
        <taxon>Eukaryota</taxon>
        <taxon>Viridiplantae</taxon>
        <taxon>Streptophyta</taxon>
        <taxon>Embryophyta</taxon>
        <taxon>Tracheophyta</taxon>
        <taxon>Spermatophyta</taxon>
        <taxon>Magnoliopsida</taxon>
        <taxon>eudicotyledons</taxon>
        <taxon>Gunneridae</taxon>
        <taxon>Pentapetalae</taxon>
        <taxon>asterids</taxon>
        <taxon>Ericales</taxon>
        <taxon>Ericaceae</taxon>
        <taxon>Ericoideae</taxon>
        <taxon>Rhodoreae</taxon>
        <taxon>Rhododendron</taxon>
    </lineage>
</organism>